<dbReference type="SUPFAM" id="SSF144091">
    <property type="entry name" value="Rhomboid-like"/>
    <property type="match status" value="1"/>
</dbReference>
<protein>
    <recommendedName>
        <fullName evidence="7">Peptidase S54 rhomboid domain-containing protein</fullName>
    </recommendedName>
</protein>
<dbReference type="RefSeq" id="WP_203960017.1">
    <property type="nucleotide sequence ID" value="NZ_AP023355.1"/>
</dbReference>
<reference evidence="8 9" key="1">
    <citation type="submission" date="2020-08" db="EMBL/GenBank/DDBJ databases">
        <title>Whole genome shotgun sequence of Actinocatenispora thailandica NBRC 105041.</title>
        <authorList>
            <person name="Komaki H."/>
            <person name="Tamura T."/>
        </authorList>
    </citation>
    <scope>NUCLEOTIDE SEQUENCE [LARGE SCALE GENOMIC DNA]</scope>
    <source>
        <strain evidence="8 9">NBRC 105041</strain>
    </source>
</reference>
<feature type="transmembrane region" description="Helical" evidence="6">
    <location>
        <begin position="78"/>
        <end position="101"/>
    </location>
</feature>
<accession>A0A7R7HVC3</accession>
<feature type="transmembrane region" description="Helical" evidence="6">
    <location>
        <begin position="156"/>
        <end position="178"/>
    </location>
</feature>
<evidence type="ECO:0000259" key="7">
    <source>
        <dbReference type="Pfam" id="PF01694"/>
    </source>
</evidence>
<dbReference type="InterPro" id="IPR022764">
    <property type="entry name" value="Peptidase_S54_rhomboid_dom"/>
</dbReference>
<evidence type="ECO:0000313" key="9">
    <source>
        <dbReference type="Proteomes" id="UP000611640"/>
    </source>
</evidence>
<gene>
    <name evidence="8" type="ORF">Athai_05710</name>
</gene>
<proteinExistence type="predicted"/>
<feature type="transmembrane region" description="Helical" evidence="6">
    <location>
        <begin position="108"/>
        <end position="126"/>
    </location>
</feature>
<keyword evidence="2 6" id="KW-0812">Transmembrane</keyword>
<dbReference type="GO" id="GO:0004252">
    <property type="term" value="F:serine-type endopeptidase activity"/>
    <property type="evidence" value="ECO:0007669"/>
    <property type="project" value="InterPro"/>
</dbReference>
<dbReference type="PANTHER" id="PTHR43731:SF9">
    <property type="entry name" value="SLR1461 PROTEIN"/>
    <property type="match status" value="1"/>
</dbReference>
<evidence type="ECO:0000313" key="8">
    <source>
        <dbReference type="EMBL" id="BCJ33068.1"/>
    </source>
</evidence>
<feature type="transmembrane region" description="Helical" evidence="6">
    <location>
        <begin position="184"/>
        <end position="203"/>
    </location>
</feature>
<keyword evidence="3 6" id="KW-1133">Transmembrane helix</keyword>
<evidence type="ECO:0000256" key="6">
    <source>
        <dbReference type="SAM" id="Phobius"/>
    </source>
</evidence>
<name>A0A7R7HVC3_9ACTN</name>
<feature type="transmembrane region" description="Helical" evidence="6">
    <location>
        <begin position="23"/>
        <end position="45"/>
    </location>
</feature>
<feature type="domain" description="Peptidase S54 rhomboid" evidence="7">
    <location>
        <begin position="73"/>
        <end position="204"/>
    </location>
</feature>
<comment type="subcellular location">
    <subcellularLocation>
        <location evidence="1">Membrane</location>
        <topology evidence="1">Multi-pass membrane protein</topology>
    </subcellularLocation>
</comment>
<keyword evidence="4 6" id="KW-0472">Membrane</keyword>
<dbReference type="Proteomes" id="UP000611640">
    <property type="component" value="Chromosome"/>
</dbReference>
<evidence type="ECO:0000256" key="4">
    <source>
        <dbReference type="ARBA" id="ARBA00023136"/>
    </source>
</evidence>
<dbReference type="GO" id="GO:0016020">
    <property type="term" value="C:membrane"/>
    <property type="evidence" value="ECO:0007669"/>
    <property type="project" value="UniProtKB-SubCell"/>
</dbReference>
<evidence type="ECO:0000256" key="3">
    <source>
        <dbReference type="ARBA" id="ARBA00022989"/>
    </source>
</evidence>
<evidence type="ECO:0000256" key="1">
    <source>
        <dbReference type="ARBA" id="ARBA00004141"/>
    </source>
</evidence>
<dbReference type="Pfam" id="PF01694">
    <property type="entry name" value="Rhomboid"/>
    <property type="match status" value="1"/>
</dbReference>
<dbReference type="InterPro" id="IPR035952">
    <property type="entry name" value="Rhomboid-like_sf"/>
</dbReference>
<dbReference type="Gene3D" id="1.20.1540.10">
    <property type="entry name" value="Rhomboid-like"/>
    <property type="match status" value="1"/>
</dbReference>
<evidence type="ECO:0000256" key="2">
    <source>
        <dbReference type="ARBA" id="ARBA00022692"/>
    </source>
</evidence>
<dbReference type="InterPro" id="IPR050925">
    <property type="entry name" value="Rhomboid_protease_S54"/>
</dbReference>
<keyword evidence="9" id="KW-1185">Reference proteome</keyword>
<dbReference type="AlphaFoldDB" id="A0A7R7HVC3"/>
<evidence type="ECO:0000256" key="5">
    <source>
        <dbReference type="SAM" id="MobiDB-lite"/>
    </source>
</evidence>
<sequence>MATGGLRSDTATGDDRLRFGTEAFYASIGRAFLAMCAFIPVLWGIEGLNALFGGALDRAGGIEPRSLTGIDGVVFAPFLHASFTHVLANSVPLLLLGTFVLAGQPKRFFFITGFIALVSGLTVWVFGPSNSITVGASGVIFGYLGYLLLRGLVERRWWSLGISLLMGLLFGWQLIGILPGEEHVSWQGHLGGFLAGLVAAILFRQPRARRSKPTGDGPSTGLGGSSPTLTLPGADGLGLGKTGTDRTVEMPGGGAG</sequence>
<dbReference type="PANTHER" id="PTHR43731">
    <property type="entry name" value="RHOMBOID PROTEASE"/>
    <property type="match status" value="1"/>
</dbReference>
<dbReference type="KEGG" id="atl:Athai_05710"/>
<organism evidence="8 9">
    <name type="scientific">Actinocatenispora thailandica</name>
    <dbReference type="NCBI Taxonomy" id="227318"/>
    <lineage>
        <taxon>Bacteria</taxon>
        <taxon>Bacillati</taxon>
        <taxon>Actinomycetota</taxon>
        <taxon>Actinomycetes</taxon>
        <taxon>Micromonosporales</taxon>
        <taxon>Micromonosporaceae</taxon>
        <taxon>Actinocatenispora</taxon>
    </lineage>
</organism>
<dbReference type="EMBL" id="AP023355">
    <property type="protein sequence ID" value="BCJ33068.1"/>
    <property type="molecule type" value="Genomic_DNA"/>
</dbReference>
<feature type="region of interest" description="Disordered" evidence="5">
    <location>
        <begin position="209"/>
        <end position="256"/>
    </location>
</feature>
<feature type="transmembrane region" description="Helical" evidence="6">
    <location>
        <begin position="132"/>
        <end position="149"/>
    </location>
</feature>